<evidence type="ECO:0000313" key="14">
    <source>
        <dbReference type="EMBL" id="KAL0264236.1"/>
    </source>
</evidence>
<evidence type="ECO:0000259" key="13">
    <source>
        <dbReference type="SMART" id="SM00656"/>
    </source>
</evidence>
<dbReference type="InterPro" id="IPR011050">
    <property type="entry name" value="Pectin_lyase_fold/virulence"/>
</dbReference>
<dbReference type="Pfam" id="PF00544">
    <property type="entry name" value="Pectate_lyase_4"/>
    <property type="match status" value="1"/>
</dbReference>
<dbReference type="Proteomes" id="UP000034182">
    <property type="component" value="Unassembled WGS sequence"/>
</dbReference>
<comment type="catalytic activity">
    <reaction evidence="1">
        <text>Eliminative cleavage of (1-&gt;4)-alpha-D-galacturonan to give oligosaccharides with 4-deoxy-alpha-D-galact-4-enuronosyl groups at their non-reducing ends.</text>
        <dbReference type="EC" id="4.2.2.2"/>
    </reaction>
</comment>
<evidence type="ECO:0000256" key="4">
    <source>
        <dbReference type="ARBA" id="ARBA00010980"/>
    </source>
</evidence>
<dbReference type="Proteomes" id="UP001430584">
    <property type="component" value="Unassembled WGS sequence"/>
</dbReference>
<keyword evidence="11" id="KW-0119">Carbohydrate metabolism</keyword>
<evidence type="ECO:0000256" key="5">
    <source>
        <dbReference type="ARBA" id="ARBA00012272"/>
    </source>
</evidence>
<dbReference type="EMBL" id="LAQI01000258">
    <property type="protein sequence ID" value="KKY13764.1"/>
    <property type="molecule type" value="Genomic_DNA"/>
</dbReference>
<feature type="chain" id="PRO_5002543015" description="pectate lyase" evidence="12">
    <location>
        <begin position="19"/>
        <end position="323"/>
    </location>
</feature>
<protein>
    <recommendedName>
        <fullName evidence="5">pectate lyase</fullName>
        <ecNumber evidence="5">4.2.2.2</ecNumber>
    </recommendedName>
</protein>
<comment type="caution">
    <text evidence="15">The sequence shown here is derived from an EMBL/GenBank/DDBJ whole genome shotgun (WGS) entry which is preliminary data.</text>
</comment>
<dbReference type="RefSeq" id="XP_066636976.1">
    <property type="nucleotide sequence ID" value="XM_066771697.1"/>
</dbReference>
<dbReference type="GeneID" id="92004268"/>
<reference evidence="15 16" key="1">
    <citation type="submission" date="2015-03" db="EMBL/GenBank/DDBJ databases">
        <authorList>
            <person name="Morales-Cruz A."/>
            <person name="Amrine K.C."/>
            <person name="Cantu D."/>
        </authorList>
    </citation>
    <scope>NUCLEOTIDE SEQUENCE [LARGE SCALE GENOMIC DNA]</scope>
    <source>
        <strain evidence="15">DS831</strain>
    </source>
</reference>
<dbReference type="AlphaFoldDB" id="A0A0G2DSU3"/>
<dbReference type="GO" id="GO:0030570">
    <property type="term" value="F:pectate lyase activity"/>
    <property type="evidence" value="ECO:0007669"/>
    <property type="project" value="UniProtKB-EC"/>
</dbReference>
<dbReference type="InterPro" id="IPR002022">
    <property type="entry name" value="Pec_lyase"/>
</dbReference>
<name>A0A0G2DSU3_9PEZI</name>
<evidence type="ECO:0000313" key="16">
    <source>
        <dbReference type="Proteomes" id="UP000034182"/>
    </source>
</evidence>
<comment type="similarity">
    <text evidence="4 11">Belongs to the polysaccharide lyase 1 family.</text>
</comment>
<evidence type="ECO:0000256" key="6">
    <source>
        <dbReference type="ARBA" id="ARBA00022525"/>
    </source>
</evidence>
<organism evidence="15 16">
    <name type="scientific">Diplodia seriata</name>
    <dbReference type="NCBI Taxonomy" id="420778"/>
    <lineage>
        <taxon>Eukaryota</taxon>
        <taxon>Fungi</taxon>
        <taxon>Dikarya</taxon>
        <taxon>Ascomycota</taxon>
        <taxon>Pezizomycotina</taxon>
        <taxon>Dothideomycetes</taxon>
        <taxon>Dothideomycetes incertae sedis</taxon>
        <taxon>Botryosphaeriales</taxon>
        <taxon>Botryosphaeriaceae</taxon>
        <taxon>Diplodia</taxon>
    </lineage>
</organism>
<dbReference type="SMART" id="SM00656">
    <property type="entry name" value="Amb_all"/>
    <property type="match status" value="1"/>
</dbReference>
<dbReference type="PANTHER" id="PTHR31683:SF18">
    <property type="entry name" value="PECTATE LYASE 21-RELATED"/>
    <property type="match status" value="1"/>
</dbReference>
<evidence type="ECO:0000256" key="8">
    <source>
        <dbReference type="ARBA" id="ARBA00022729"/>
    </source>
</evidence>
<dbReference type="SUPFAM" id="SSF51126">
    <property type="entry name" value="Pectin lyase-like"/>
    <property type="match status" value="1"/>
</dbReference>
<gene>
    <name evidence="14" type="ORF">SLS55_000183</name>
    <name evidence="15" type="ORF">UCDDS831_g08741</name>
</gene>
<comment type="cofactor">
    <cofactor evidence="2">
        <name>Ca(2+)</name>
        <dbReference type="ChEBI" id="CHEBI:29108"/>
    </cofactor>
</comment>
<evidence type="ECO:0000256" key="1">
    <source>
        <dbReference type="ARBA" id="ARBA00000695"/>
    </source>
</evidence>
<keyword evidence="11" id="KW-0624">Polysaccharide degradation</keyword>
<sequence length="323" mass="33674">MKFVSGLALAALTHLACAIPMAEKRAPAATPVGYASQNGGVTGGSGGTTTTVSSLPEMTAALEKGDDTAKVVYISGKITGSEKIYVGSNKSILGVDSSSGLEGVGLLVRDAENVIIRNLAISKVEADTGGDAIAIDGSTNVWVDHCDLSSDLSADKDFYDGLLDISHGADYITVSNVYFHDHHKNSLVGHSDSNADEDTGKLHVTYANNYWSNVGSRCPLVRFGTVHVVNNYFEDVSVSGINTRMGAQVLVENNVFDNVVQALVSVDSKEDGYAVARGNDWGTSTNEAPEGTLTEMPYTYTAVEASAVKAAVVGVAGNTLSGL</sequence>
<reference evidence="15 16" key="2">
    <citation type="submission" date="2015-05" db="EMBL/GenBank/DDBJ databases">
        <title>Distinctive expansion of gene families associated with plant cell wall degradation and secondary metabolism in the genomes of grapevine trunk pathogens.</title>
        <authorList>
            <person name="Lawrence D.P."/>
            <person name="Travadon R."/>
            <person name="Rolshausen P.E."/>
            <person name="Baumgartner K."/>
        </authorList>
    </citation>
    <scope>NUCLEOTIDE SEQUENCE [LARGE SCALE GENOMIC DNA]</scope>
    <source>
        <strain evidence="15">DS831</strain>
    </source>
</reference>
<evidence type="ECO:0000256" key="12">
    <source>
        <dbReference type="SAM" id="SignalP"/>
    </source>
</evidence>
<dbReference type="GO" id="GO:0046872">
    <property type="term" value="F:metal ion binding"/>
    <property type="evidence" value="ECO:0007669"/>
    <property type="project" value="UniProtKB-KW"/>
</dbReference>
<keyword evidence="17" id="KW-1185">Reference proteome</keyword>
<comment type="subcellular location">
    <subcellularLocation>
        <location evidence="3 11">Secreted</location>
    </subcellularLocation>
</comment>
<keyword evidence="7" id="KW-0479">Metal-binding</keyword>
<dbReference type="Gene3D" id="2.160.20.10">
    <property type="entry name" value="Single-stranded right-handed beta-helix, Pectin lyase-like"/>
    <property type="match status" value="1"/>
</dbReference>
<dbReference type="GO" id="GO:0005576">
    <property type="term" value="C:extracellular region"/>
    <property type="evidence" value="ECO:0007669"/>
    <property type="project" value="UniProtKB-SubCell"/>
</dbReference>
<evidence type="ECO:0000256" key="2">
    <source>
        <dbReference type="ARBA" id="ARBA00001913"/>
    </source>
</evidence>
<keyword evidence="10 11" id="KW-0456">Lyase</keyword>
<evidence type="ECO:0000256" key="11">
    <source>
        <dbReference type="RuleBase" id="RU361173"/>
    </source>
</evidence>
<dbReference type="InterPro" id="IPR045032">
    <property type="entry name" value="PEL"/>
</dbReference>
<evidence type="ECO:0000256" key="9">
    <source>
        <dbReference type="ARBA" id="ARBA00022837"/>
    </source>
</evidence>
<dbReference type="PANTHER" id="PTHR31683">
    <property type="entry name" value="PECTATE LYASE 18-RELATED"/>
    <property type="match status" value="1"/>
</dbReference>
<evidence type="ECO:0000313" key="15">
    <source>
        <dbReference type="EMBL" id="KKY13764.1"/>
    </source>
</evidence>
<proteinExistence type="inferred from homology"/>
<dbReference type="EMBL" id="JAJVCZ030000001">
    <property type="protein sequence ID" value="KAL0264236.1"/>
    <property type="molecule type" value="Genomic_DNA"/>
</dbReference>
<accession>A0A0G2DSU3</accession>
<dbReference type="InterPro" id="IPR012334">
    <property type="entry name" value="Pectin_lyas_fold"/>
</dbReference>
<dbReference type="FunFam" id="2.160.20.10:FF:000036">
    <property type="entry name" value="Pectate lyase A"/>
    <property type="match status" value="1"/>
</dbReference>
<evidence type="ECO:0000256" key="3">
    <source>
        <dbReference type="ARBA" id="ARBA00004613"/>
    </source>
</evidence>
<evidence type="ECO:0000313" key="17">
    <source>
        <dbReference type="Proteomes" id="UP001430584"/>
    </source>
</evidence>
<evidence type="ECO:0000256" key="10">
    <source>
        <dbReference type="ARBA" id="ARBA00023239"/>
    </source>
</evidence>
<reference evidence="14 17" key="3">
    <citation type="submission" date="2024-02" db="EMBL/GenBank/DDBJ databases">
        <title>De novo assembly and annotation of 12 fungi associated with fruit tree decline syndrome in Ontario, Canada.</title>
        <authorList>
            <person name="Sulman M."/>
            <person name="Ellouze W."/>
            <person name="Ilyukhin E."/>
        </authorList>
    </citation>
    <scope>NUCLEOTIDE SEQUENCE [LARGE SCALE GENOMIC DNA]</scope>
    <source>
        <strain evidence="14 17">FDS-637</strain>
    </source>
</reference>
<keyword evidence="6 11" id="KW-0964">Secreted</keyword>
<keyword evidence="9" id="KW-0106">Calcium</keyword>
<evidence type="ECO:0000256" key="7">
    <source>
        <dbReference type="ARBA" id="ARBA00022723"/>
    </source>
</evidence>
<dbReference type="EC" id="4.2.2.2" evidence="5"/>
<keyword evidence="8 12" id="KW-0732">Signal</keyword>
<feature type="domain" description="Pectate lyase" evidence="13">
    <location>
        <begin position="45"/>
        <end position="262"/>
    </location>
</feature>
<dbReference type="GO" id="GO:0000272">
    <property type="term" value="P:polysaccharide catabolic process"/>
    <property type="evidence" value="ECO:0007669"/>
    <property type="project" value="UniProtKB-KW"/>
</dbReference>
<feature type="signal peptide" evidence="12">
    <location>
        <begin position="1"/>
        <end position="18"/>
    </location>
</feature>